<keyword evidence="3" id="KW-1185">Reference proteome</keyword>
<dbReference type="EMBL" id="LT629748">
    <property type="protein sequence ID" value="SDS25734.1"/>
    <property type="molecule type" value="Genomic_DNA"/>
</dbReference>
<gene>
    <name evidence="2" type="ORF">SAMN05216198_1554</name>
</gene>
<dbReference type="Proteomes" id="UP000243426">
    <property type="component" value="Chromosome I"/>
</dbReference>
<keyword evidence="1" id="KW-1133">Transmembrane helix</keyword>
<keyword evidence="1" id="KW-0812">Transmembrane</keyword>
<evidence type="ECO:0000313" key="2">
    <source>
        <dbReference type="EMBL" id="SDS25734.1"/>
    </source>
</evidence>
<dbReference type="AlphaFoldDB" id="A0A1H1QQP1"/>
<dbReference type="InterPro" id="IPR032637">
    <property type="entry name" value="Phage_holin-like"/>
</dbReference>
<evidence type="ECO:0000256" key="1">
    <source>
        <dbReference type="SAM" id="Phobius"/>
    </source>
</evidence>
<reference evidence="3" key="1">
    <citation type="submission" date="2016-10" db="EMBL/GenBank/DDBJ databases">
        <authorList>
            <person name="Varghese N."/>
            <person name="Submissions S."/>
        </authorList>
    </citation>
    <scope>NUCLEOTIDE SEQUENCE [LARGE SCALE GENOMIC DNA]</scope>
    <source>
        <strain evidence="3">2SM5</strain>
    </source>
</reference>
<protein>
    <submittedName>
        <fullName evidence="2">Putative phage holin</fullName>
    </submittedName>
</protein>
<sequence>MSDPSSGVVATAGLLGVTAASLVPGVDANAIIGAFAGALFFMVFAKDLSALARVGYFVASWIVGYYVSVEAIGQQWSITSGLPAFFGALFAVVVCVSLLEWVQGGKTPGWLSAVADWIRPGGRR</sequence>
<dbReference type="OrthoDB" id="7008580at2"/>
<feature type="transmembrane region" description="Helical" evidence="1">
    <location>
        <begin position="50"/>
        <end position="69"/>
    </location>
</feature>
<organism evidence="2 3">
    <name type="scientific">Halopseudomonas litoralis</name>
    <dbReference type="NCBI Taxonomy" id="797277"/>
    <lineage>
        <taxon>Bacteria</taxon>
        <taxon>Pseudomonadati</taxon>
        <taxon>Pseudomonadota</taxon>
        <taxon>Gammaproteobacteria</taxon>
        <taxon>Pseudomonadales</taxon>
        <taxon>Pseudomonadaceae</taxon>
        <taxon>Halopseudomonas</taxon>
    </lineage>
</organism>
<evidence type="ECO:0000313" key="3">
    <source>
        <dbReference type="Proteomes" id="UP000243426"/>
    </source>
</evidence>
<dbReference type="STRING" id="797277.SAMN05216198_1554"/>
<dbReference type="Pfam" id="PF16931">
    <property type="entry name" value="Phage_holin_8"/>
    <property type="match status" value="1"/>
</dbReference>
<dbReference type="RefSeq" id="WP_090272780.1">
    <property type="nucleotide sequence ID" value="NZ_LT629748.1"/>
</dbReference>
<accession>A0A1H1QQP1</accession>
<proteinExistence type="predicted"/>
<name>A0A1H1QQP1_9GAMM</name>
<keyword evidence="1" id="KW-0472">Membrane</keyword>
<feature type="transmembrane region" description="Helical" evidence="1">
    <location>
        <begin position="81"/>
        <end position="102"/>
    </location>
</feature>